<evidence type="ECO:0000313" key="2">
    <source>
        <dbReference type="Proteomes" id="UP000472372"/>
    </source>
</evidence>
<reference evidence="1" key="1">
    <citation type="submission" date="2021-02" db="EMBL/GenBank/DDBJ databases">
        <authorList>
            <person name="Syme A R."/>
            <person name="Syme A R."/>
            <person name="Moolhuijzen P."/>
        </authorList>
    </citation>
    <scope>NUCLEOTIDE SEQUENCE</scope>
    <source>
        <strain evidence="1">W1-1</strain>
    </source>
</reference>
<accession>A0A6S6W689</accession>
<gene>
    <name evidence="1" type="ORF">PTTW11_07322</name>
</gene>
<proteinExistence type="predicted"/>
<evidence type="ECO:0000313" key="1">
    <source>
        <dbReference type="EMBL" id="CAE7188434.1"/>
    </source>
</evidence>
<organism evidence="1 2">
    <name type="scientific">Pyrenophora teres f. teres</name>
    <dbReference type="NCBI Taxonomy" id="97479"/>
    <lineage>
        <taxon>Eukaryota</taxon>
        <taxon>Fungi</taxon>
        <taxon>Dikarya</taxon>
        <taxon>Ascomycota</taxon>
        <taxon>Pezizomycotina</taxon>
        <taxon>Dothideomycetes</taxon>
        <taxon>Pleosporomycetidae</taxon>
        <taxon>Pleosporales</taxon>
        <taxon>Pleosporineae</taxon>
        <taxon>Pleosporaceae</taxon>
        <taxon>Pyrenophora</taxon>
    </lineage>
</organism>
<dbReference type="EMBL" id="HG992982">
    <property type="protein sequence ID" value="CAE7188434.1"/>
    <property type="molecule type" value="Genomic_DNA"/>
</dbReference>
<protein>
    <submittedName>
        <fullName evidence="1">Uncharacterized protein</fullName>
    </submittedName>
</protein>
<dbReference type="AlphaFoldDB" id="A0A6S6W689"/>
<sequence>MHFKYLFAVLATMMTTTSALNICFNSDDCQSFSVANCGGIDKAHCTAQDGGACKCNPT</sequence>
<name>A0A6S6W689_9PLEO</name>
<dbReference type="Proteomes" id="UP000472372">
    <property type="component" value="Chromosome 6"/>
</dbReference>